<evidence type="ECO:0000256" key="9">
    <source>
        <dbReference type="PIRSR" id="PIRSR013503-2"/>
    </source>
</evidence>
<sequence>MDLDGHESTQEEVNEPGPSTCNLLEDYEAIQIQQEEIEKSIKESGPLVGEPEPISVLAEDFSDHSIYLEKLEQIKKKYSKIRRLRRDGNCFYRGFGFAYLEYLAKGNRTEEFKKFLNRCDECTDALIKRGYTDFTVEDFHDQFTSFVKSLENNDKALSELEERFTNSGYSDYFVVFLRLCVSSYMQQNEDFYVNFITDHRTVKKFCEMEVEPMGLESDNIHMSALALALDVPISIENCQQSGELNRISFPGQNGDSSDESISPSPVTLLYRPGHYDILYV</sequence>
<dbReference type="OrthoDB" id="18915at2759"/>
<proteinExistence type="inferred from homology"/>
<evidence type="ECO:0000256" key="3">
    <source>
        <dbReference type="ARBA" id="ARBA00022670"/>
    </source>
</evidence>
<dbReference type="Pfam" id="PF10275">
    <property type="entry name" value="Peptidase_C65"/>
    <property type="match status" value="1"/>
</dbReference>
<dbReference type="PIRSF" id="PIRSF013503">
    <property type="entry name" value="Ubiquitin_thioesterase_Otubain"/>
    <property type="match status" value="1"/>
</dbReference>
<feature type="active site" description="Nucleophile" evidence="8">
    <location>
        <position position="90"/>
    </location>
</feature>
<evidence type="ECO:0000313" key="15">
    <source>
        <dbReference type="Proteomes" id="UP000321570"/>
    </source>
</evidence>
<feature type="site" description="Interacts with free ubiquitin" evidence="9">
    <location>
        <position position="270"/>
    </location>
</feature>
<keyword evidence="4 7" id="KW-0833">Ubl conjugation pathway</keyword>
<evidence type="ECO:0000256" key="6">
    <source>
        <dbReference type="ARBA" id="ARBA00022807"/>
    </source>
</evidence>
<reference evidence="12 14" key="2">
    <citation type="submission" date="2018-11" db="EMBL/GenBank/DDBJ databases">
        <authorList>
            <consortium name="Pathogen Informatics"/>
        </authorList>
    </citation>
    <scope>NUCLEOTIDE SEQUENCE [LARGE SCALE GENOMIC DNA]</scope>
</reference>
<dbReference type="WBParaSite" id="HDID_0000846301-mRNA-1">
    <property type="protein sequence ID" value="HDID_0000846301-mRNA-1"/>
    <property type="gene ID" value="HDID_0000846301"/>
</dbReference>
<dbReference type="AlphaFoldDB" id="A0A0R3SSZ5"/>
<feature type="active site" evidence="8">
    <location>
        <position position="87"/>
    </location>
</feature>
<comment type="similarity">
    <text evidence="2 7">Belongs to the peptidase C65 family.</text>
</comment>
<evidence type="ECO:0000313" key="16">
    <source>
        <dbReference type="WBParaSite" id="HDID_0000846301-mRNA-1"/>
    </source>
</evidence>
<protein>
    <recommendedName>
        <fullName evidence="7">Ubiquitin thioesterase</fullName>
        <ecNumber evidence="7">3.4.19.12</ecNumber>
    </recommendedName>
</protein>
<dbReference type="InterPro" id="IPR016615">
    <property type="entry name" value="Otubain"/>
</dbReference>
<feature type="domain" description="OTU" evidence="11">
    <location>
        <begin position="79"/>
        <end position="280"/>
    </location>
</feature>
<dbReference type="SUPFAM" id="SSF54001">
    <property type="entry name" value="Cysteine proteinases"/>
    <property type="match status" value="1"/>
</dbReference>
<dbReference type="Gene3D" id="3.30.200.60">
    <property type="entry name" value="Peptidase C65 Otubain, subdomain 1"/>
    <property type="match status" value="1"/>
</dbReference>
<evidence type="ECO:0000313" key="12">
    <source>
        <dbReference type="EMBL" id="VDL60779.1"/>
    </source>
</evidence>
<evidence type="ECO:0000313" key="14">
    <source>
        <dbReference type="Proteomes" id="UP000274504"/>
    </source>
</evidence>
<dbReference type="PROSITE" id="PS50802">
    <property type="entry name" value="OTU"/>
    <property type="match status" value="1"/>
</dbReference>
<dbReference type="InterPro" id="IPR042467">
    <property type="entry name" value="Peptidase_C65_otubain_sub2"/>
</dbReference>
<reference evidence="16" key="1">
    <citation type="submission" date="2017-02" db="UniProtKB">
        <authorList>
            <consortium name="WormBaseParasite"/>
        </authorList>
    </citation>
    <scope>IDENTIFICATION</scope>
</reference>
<name>A0A0R3SSZ5_HYMDI</name>
<feature type="region of interest" description="Disordered" evidence="10">
    <location>
        <begin position="246"/>
        <end position="265"/>
    </location>
</feature>
<evidence type="ECO:0000313" key="13">
    <source>
        <dbReference type="EMBL" id="VUZ50787.1"/>
    </source>
</evidence>
<dbReference type="GO" id="GO:0005634">
    <property type="term" value="C:nucleus"/>
    <property type="evidence" value="ECO:0007669"/>
    <property type="project" value="TreeGrafter"/>
</dbReference>
<evidence type="ECO:0000256" key="2">
    <source>
        <dbReference type="ARBA" id="ARBA00006579"/>
    </source>
</evidence>
<evidence type="ECO:0000256" key="8">
    <source>
        <dbReference type="PIRSR" id="PIRSR013503-1"/>
    </source>
</evidence>
<dbReference type="PANTHER" id="PTHR12931">
    <property type="entry name" value="UBIQUITIN THIOLESTERASE PROTEIN OTUB"/>
    <property type="match status" value="1"/>
</dbReference>
<evidence type="ECO:0000256" key="7">
    <source>
        <dbReference type="PIRNR" id="PIRNR013503"/>
    </source>
</evidence>
<dbReference type="InterPro" id="IPR038765">
    <property type="entry name" value="Papain-like_cys_pep_sf"/>
</dbReference>
<feature type="active site" evidence="8">
    <location>
        <position position="274"/>
    </location>
</feature>
<reference evidence="13 15" key="3">
    <citation type="submission" date="2019-07" db="EMBL/GenBank/DDBJ databases">
        <authorList>
            <person name="Jastrzebski P J."/>
            <person name="Paukszto L."/>
            <person name="Jastrzebski P J."/>
        </authorList>
    </citation>
    <scope>NUCLEOTIDE SEQUENCE [LARGE SCALE GENOMIC DNA]</scope>
    <source>
        <strain evidence="13 15">WMS-il1</strain>
    </source>
</reference>
<feature type="region of interest" description="Disordered" evidence="10">
    <location>
        <begin position="1"/>
        <end position="20"/>
    </location>
</feature>
<organism evidence="16">
    <name type="scientific">Hymenolepis diminuta</name>
    <name type="common">Rat tapeworm</name>
    <dbReference type="NCBI Taxonomy" id="6216"/>
    <lineage>
        <taxon>Eukaryota</taxon>
        <taxon>Metazoa</taxon>
        <taxon>Spiralia</taxon>
        <taxon>Lophotrochozoa</taxon>
        <taxon>Platyhelminthes</taxon>
        <taxon>Cestoda</taxon>
        <taxon>Eucestoda</taxon>
        <taxon>Cyclophyllidea</taxon>
        <taxon>Hymenolepididae</taxon>
        <taxon>Hymenolepis</taxon>
    </lineage>
</organism>
<dbReference type="EMBL" id="CABIJS010000399">
    <property type="protein sequence ID" value="VUZ50787.1"/>
    <property type="molecule type" value="Genomic_DNA"/>
</dbReference>
<dbReference type="GO" id="GO:0043130">
    <property type="term" value="F:ubiquitin binding"/>
    <property type="evidence" value="ECO:0007669"/>
    <property type="project" value="UniProtKB-UniRule"/>
</dbReference>
<keyword evidence="6 7" id="KW-0788">Thiol protease</keyword>
<dbReference type="Proteomes" id="UP000321570">
    <property type="component" value="Unassembled WGS sequence"/>
</dbReference>
<dbReference type="GO" id="GO:0004843">
    <property type="term" value="F:cysteine-type deubiquitinase activity"/>
    <property type="evidence" value="ECO:0007669"/>
    <property type="project" value="UniProtKB-UniRule"/>
</dbReference>
<evidence type="ECO:0000256" key="1">
    <source>
        <dbReference type="ARBA" id="ARBA00000707"/>
    </source>
</evidence>
<gene>
    <name evidence="12" type="ORF">HDID_LOCUS8461</name>
    <name evidence="13" type="ORF">WMSIL1_LOCUS9675</name>
</gene>
<keyword evidence="5 7" id="KW-0378">Hydrolase</keyword>
<dbReference type="InterPro" id="IPR042468">
    <property type="entry name" value="Peptidase_C65_otubain_sub1"/>
</dbReference>
<dbReference type="GO" id="GO:0071108">
    <property type="term" value="P:protein K48-linked deubiquitination"/>
    <property type="evidence" value="ECO:0007669"/>
    <property type="project" value="TreeGrafter"/>
</dbReference>
<feature type="site" description="Interacts with free ubiquitin" evidence="9">
    <location>
        <position position="275"/>
    </location>
</feature>
<dbReference type="FunFam" id="1.20.1300.20:FF:000001">
    <property type="entry name" value="Ubiquitin thioesterase OTUB1"/>
    <property type="match status" value="1"/>
</dbReference>
<dbReference type="EC" id="3.4.19.12" evidence="7"/>
<dbReference type="PANTHER" id="PTHR12931:SF15">
    <property type="entry name" value="UBIQUITIN THIOESTERASE OTUBAIN-LIKE"/>
    <property type="match status" value="1"/>
</dbReference>
<evidence type="ECO:0000256" key="4">
    <source>
        <dbReference type="ARBA" id="ARBA00022786"/>
    </source>
</evidence>
<keyword evidence="3 7" id="KW-0645">Protease</keyword>
<keyword evidence="15" id="KW-1185">Reference proteome</keyword>
<dbReference type="Gene3D" id="1.20.1300.20">
    <property type="entry name" value="Peptidase C65 Otubain, subdomain 2"/>
    <property type="match status" value="1"/>
</dbReference>
<comment type="catalytic activity">
    <reaction evidence="1 7">
        <text>Thiol-dependent hydrolysis of ester, thioester, amide, peptide and isopeptide bonds formed by the C-terminal Gly of ubiquitin (a 76-residue protein attached to proteins as an intracellular targeting signal).</text>
        <dbReference type="EC" id="3.4.19.12"/>
    </reaction>
</comment>
<dbReference type="InterPro" id="IPR019400">
    <property type="entry name" value="Peptidase_C65_otubain"/>
</dbReference>
<feature type="compositionally biased region" description="Polar residues" evidence="10">
    <location>
        <begin position="250"/>
        <end position="265"/>
    </location>
</feature>
<evidence type="ECO:0000256" key="10">
    <source>
        <dbReference type="SAM" id="MobiDB-lite"/>
    </source>
</evidence>
<dbReference type="EMBL" id="UYSG01011082">
    <property type="protein sequence ID" value="VDL60779.1"/>
    <property type="molecule type" value="Genomic_DNA"/>
</dbReference>
<accession>A0A0R3SSZ5</accession>
<dbReference type="GO" id="GO:0006508">
    <property type="term" value="P:proteolysis"/>
    <property type="evidence" value="ECO:0007669"/>
    <property type="project" value="UniProtKB-KW"/>
</dbReference>
<dbReference type="Proteomes" id="UP000274504">
    <property type="component" value="Unassembled WGS sequence"/>
</dbReference>
<dbReference type="InterPro" id="IPR003323">
    <property type="entry name" value="OTU_dom"/>
</dbReference>
<dbReference type="STRING" id="6216.A0A0R3SSZ5"/>
<evidence type="ECO:0000259" key="11">
    <source>
        <dbReference type="PROSITE" id="PS50802"/>
    </source>
</evidence>
<evidence type="ECO:0000256" key="5">
    <source>
        <dbReference type="ARBA" id="ARBA00022801"/>
    </source>
</evidence>